<dbReference type="EMBL" id="VSSQ01097549">
    <property type="protein sequence ID" value="MPN40862.1"/>
    <property type="molecule type" value="Genomic_DNA"/>
</dbReference>
<dbReference type="AlphaFoldDB" id="A0A645HQY8"/>
<sequence>MPGFLQAIRSQQARNRPANAKSQSCVYATAGATCGGFIQTVKKTSTIQRSLRQLRSAGRVGVFQWRIRHLLQVSKPSVRREPGVKGRCTKCRKKSCGTFFLRPLERFMPLSAYFMQARNYDTLRVFPQDFDPPLLFTGTRTSNDSAPVPRWTRSRRPAPCASAPS</sequence>
<evidence type="ECO:0000313" key="2">
    <source>
        <dbReference type="EMBL" id="MPN40862.1"/>
    </source>
</evidence>
<name>A0A645HQY8_9ZZZZ</name>
<organism evidence="2">
    <name type="scientific">bioreactor metagenome</name>
    <dbReference type="NCBI Taxonomy" id="1076179"/>
    <lineage>
        <taxon>unclassified sequences</taxon>
        <taxon>metagenomes</taxon>
        <taxon>ecological metagenomes</taxon>
    </lineage>
</organism>
<comment type="caution">
    <text evidence="2">The sequence shown here is derived from an EMBL/GenBank/DDBJ whole genome shotgun (WGS) entry which is preliminary data.</text>
</comment>
<gene>
    <name evidence="2" type="ORF">SDC9_188402</name>
</gene>
<evidence type="ECO:0000256" key="1">
    <source>
        <dbReference type="SAM" id="MobiDB-lite"/>
    </source>
</evidence>
<proteinExistence type="predicted"/>
<protein>
    <submittedName>
        <fullName evidence="2">Uncharacterized protein</fullName>
    </submittedName>
</protein>
<feature type="region of interest" description="Disordered" evidence="1">
    <location>
        <begin position="137"/>
        <end position="165"/>
    </location>
</feature>
<accession>A0A645HQY8</accession>
<reference evidence="2" key="1">
    <citation type="submission" date="2019-08" db="EMBL/GenBank/DDBJ databases">
        <authorList>
            <person name="Kucharzyk K."/>
            <person name="Murdoch R.W."/>
            <person name="Higgins S."/>
            <person name="Loffler F."/>
        </authorList>
    </citation>
    <scope>NUCLEOTIDE SEQUENCE</scope>
</reference>